<evidence type="ECO:0000313" key="4">
    <source>
        <dbReference type="Proteomes" id="UP000521017"/>
    </source>
</evidence>
<gene>
    <name evidence="3" type="ORF">HDF25_005188</name>
</gene>
<dbReference type="GO" id="GO:0000725">
    <property type="term" value="P:recombinational repair"/>
    <property type="evidence" value="ECO:0007669"/>
    <property type="project" value="TreeGrafter"/>
</dbReference>
<dbReference type="InterPro" id="IPR000212">
    <property type="entry name" value="DNA_helicase_UvrD/REP"/>
</dbReference>
<dbReference type="PANTHER" id="PTHR11070">
    <property type="entry name" value="UVRD / RECB / PCRA DNA HELICASE FAMILY MEMBER"/>
    <property type="match status" value="1"/>
</dbReference>
<name>A0A7X0JA06_9SPHI</name>
<dbReference type="GO" id="GO:0043138">
    <property type="term" value="F:3'-5' DNA helicase activity"/>
    <property type="evidence" value="ECO:0007669"/>
    <property type="project" value="TreeGrafter"/>
</dbReference>
<organism evidence="3 4">
    <name type="scientific">Pedobacter cryoconitis</name>
    <dbReference type="NCBI Taxonomy" id="188932"/>
    <lineage>
        <taxon>Bacteria</taxon>
        <taxon>Pseudomonadati</taxon>
        <taxon>Bacteroidota</taxon>
        <taxon>Sphingobacteriia</taxon>
        <taxon>Sphingobacteriales</taxon>
        <taxon>Sphingobacteriaceae</taxon>
        <taxon>Pedobacter</taxon>
    </lineage>
</organism>
<dbReference type="GO" id="GO:0016787">
    <property type="term" value="F:hydrolase activity"/>
    <property type="evidence" value="ECO:0007669"/>
    <property type="project" value="UniProtKB-KW"/>
</dbReference>
<evidence type="ECO:0000259" key="2">
    <source>
        <dbReference type="PROSITE" id="PS51192"/>
    </source>
</evidence>
<dbReference type="Proteomes" id="UP000521017">
    <property type="component" value="Unassembled WGS sequence"/>
</dbReference>
<dbReference type="RefSeq" id="WP_184629243.1">
    <property type="nucleotide sequence ID" value="NZ_JACHCC010000019.1"/>
</dbReference>
<dbReference type="SUPFAM" id="SSF52540">
    <property type="entry name" value="P-loop containing nucleoside triphosphate hydrolases"/>
    <property type="match status" value="1"/>
</dbReference>
<dbReference type="Pfam" id="PF13245">
    <property type="entry name" value="AAA_19"/>
    <property type="match status" value="1"/>
</dbReference>
<keyword evidence="3" id="KW-0067">ATP-binding</keyword>
<comment type="caution">
    <text evidence="3">The sequence shown here is derived from an EMBL/GenBank/DDBJ whole genome shotgun (WGS) entry which is preliminary data.</text>
</comment>
<dbReference type="GO" id="GO:0005524">
    <property type="term" value="F:ATP binding"/>
    <property type="evidence" value="ECO:0007669"/>
    <property type="project" value="InterPro"/>
</dbReference>
<dbReference type="InterPro" id="IPR014001">
    <property type="entry name" value="Helicase_ATP-bd"/>
</dbReference>
<dbReference type="AlphaFoldDB" id="A0A7X0JA06"/>
<keyword evidence="3" id="KW-0378">Hydrolase</keyword>
<evidence type="ECO:0000256" key="1">
    <source>
        <dbReference type="ARBA" id="ARBA00034923"/>
    </source>
</evidence>
<sequence>MLNIYQFLSHKKTILIAPAGYGKTHTIAAAMDILKIKGKHLILTHTHAGIGSIKEKLKKECIPSNKFHVETISGFAQRYVLSFYKGIDIPNLNDKNYFSFILEKAFYYFRLKPIQKILLRSYDSLFVDEYQDCTSTQHELILLISALFPTRFLGDPLQGIFQFNPLDPLVNMNDEIQMKDFISNKYTLEQPQRWLRGNNETLGENLKCIRSELLLGNPIDLSLYSAIESHCYNEEDLNIPTSLYYKKLSDSIKGDSLLIIHPNSTSIHPRISLIKKFNNRFLLLESIDDKDFYKLAGKFDNVFQGGYTLVLKEVCLAIFNKTELGKWFNEKGLISKTGENEKSLIKPLKTLLEEINLCPSFNKLRSALLEVSKLPMLKCYRKEIFSCLCKALQHADNEKTTVAQAMAEIRNSIRRYGKKTNVKCIGTTLLTKGLEFDTVIVLNAHQFNCPKHLYVAFTRACKKLIVFSNSNVLTTKSINIG</sequence>
<dbReference type="PROSITE" id="PS51192">
    <property type="entry name" value="HELICASE_ATP_BIND_1"/>
    <property type="match status" value="1"/>
</dbReference>
<dbReference type="PANTHER" id="PTHR11070:SF2">
    <property type="entry name" value="ATP-DEPENDENT DNA HELICASE SRS2"/>
    <property type="match status" value="1"/>
</dbReference>
<proteinExistence type="predicted"/>
<keyword evidence="3" id="KW-0547">Nucleotide-binding</keyword>
<protein>
    <recommendedName>
        <fullName evidence="1">DNA 3'-5' helicase II</fullName>
    </recommendedName>
</protein>
<evidence type="ECO:0000313" key="3">
    <source>
        <dbReference type="EMBL" id="MBB6503002.1"/>
    </source>
</evidence>
<keyword evidence="3" id="KW-0347">Helicase</keyword>
<dbReference type="Gene3D" id="3.40.50.300">
    <property type="entry name" value="P-loop containing nucleotide triphosphate hydrolases"/>
    <property type="match status" value="2"/>
</dbReference>
<feature type="domain" description="Helicase ATP-binding" evidence="2">
    <location>
        <begin position="4"/>
        <end position="166"/>
    </location>
</feature>
<dbReference type="InterPro" id="IPR027417">
    <property type="entry name" value="P-loop_NTPase"/>
</dbReference>
<dbReference type="GO" id="GO:0003677">
    <property type="term" value="F:DNA binding"/>
    <property type="evidence" value="ECO:0007669"/>
    <property type="project" value="InterPro"/>
</dbReference>
<accession>A0A7X0JA06</accession>
<dbReference type="EMBL" id="JACHCC010000019">
    <property type="protein sequence ID" value="MBB6503002.1"/>
    <property type="molecule type" value="Genomic_DNA"/>
</dbReference>
<reference evidence="3 4" key="1">
    <citation type="submission" date="2020-08" db="EMBL/GenBank/DDBJ databases">
        <title>Genomic Encyclopedia of Type Strains, Phase IV (KMG-V): Genome sequencing to study the core and pangenomes of soil and plant-associated prokaryotes.</title>
        <authorList>
            <person name="Whitman W."/>
        </authorList>
    </citation>
    <scope>NUCLEOTIDE SEQUENCE [LARGE SCALE GENOMIC DNA]</scope>
    <source>
        <strain evidence="3 4">M2T3</strain>
    </source>
</reference>